<evidence type="ECO:0000313" key="1">
    <source>
        <dbReference type="EMBL" id="GBP47583.1"/>
    </source>
</evidence>
<reference evidence="1 2" key="1">
    <citation type="journal article" date="2019" name="Commun. Biol.">
        <title>The bagworm genome reveals a unique fibroin gene that provides high tensile strength.</title>
        <authorList>
            <person name="Kono N."/>
            <person name="Nakamura H."/>
            <person name="Ohtoshi R."/>
            <person name="Tomita M."/>
            <person name="Numata K."/>
            <person name="Arakawa K."/>
        </authorList>
    </citation>
    <scope>NUCLEOTIDE SEQUENCE [LARGE SCALE GENOMIC DNA]</scope>
</reference>
<dbReference type="Proteomes" id="UP000299102">
    <property type="component" value="Unassembled WGS sequence"/>
</dbReference>
<gene>
    <name evidence="1" type="ORF">EVAR_40139_1</name>
</gene>
<protein>
    <submittedName>
        <fullName evidence="1">Uncharacterized protein</fullName>
    </submittedName>
</protein>
<sequence length="108" mass="11725">MEGIGIESWAESRTENGIRTRVGRGTGTITRMGLKSKVNPLAPLIFHRIVQVQRAGALIAFIFYFNPCIYPMCAVGCVSVTHFNKLTSSRGCRDGVVFEAAAVCGEES</sequence>
<accession>A0A4C1W972</accession>
<proteinExistence type="predicted"/>
<name>A0A4C1W972_EUMVA</name>
<keyword evidence="2" id="KW-1185">Reference proteome</keyword>
<comment type="caution">
    <text evidence="1">The sequence shown here is derived from an EMBL/GenBank/DDBJ whole genome shotgun (WGS) entry which is preliminary data.</text>
</comment>
<evidence type="ECO:0000313" key="2">
    <source>
        <dbReference type="Proteomes" id="UP000299102"/>
    </source>
</evidence>
<dbReference type="AlphaFoldDB" id="A0A4C1W972"/>
<dbReference type="EMBL" id="BGZK01000504">
    <property type="protein sequence ID" value="GBP47583.1"/>
    <property type="molecule type" value="Genomic_DNA"/>
</dbReference>
<organism evidence="1 2">
    <name type="scientific">Eumeta variegata</name>
    <name type="common">Bagworm moth</name>
    <name type="synonym">Eumeta japonica</name>
    <dbReference type="NCBI Taxonomy" id="151549"/>
    <lineage>
        <taxon>Eukaryota</taxon>
        <taxon>Metazoa</taxon>
        <taxon>Ecdysozoa</taxon>
        <taxon>Arthropoda</taxon>
        <taxon>Hexapoda</taxon>
        <taxon>Insecta</taxon>
        <taxon>Pterygota</taxon>
        <taxon>Neoptera</taxon>
        <taxon>Endopterygota</taxon>
        <taxon>Lepidoptera</taxon>
        <taxon>Glossata</taxon>
        <taxon>Ditrysia</taxon>
        <taxon>Tineoidea</taxon>
        <taxon>Psychidae</taxon>
        <taxon>Oiketicinae</taxon>
        <taxon>Eumeta</taxon>
    </lineage>
</organism>